<evidence type="ECO:0000313" key="2">
    <source>
        <dbReference type="EMBL" id="MYH60244.1"/>
    </source>
</evidence>
<dbReference type="InterPro" id="IPR036278">
    <property type="entry name" value="Sialidase_sf"/>
</dbReference>
<dbReference type="PANTHER" id="PTHR43752">
    <property type="entry name" value="BNR/ASP-BOX REPEAT FAMILY PROTEIN"/>
    <property type="match status" value="1"/>
</dbReference>
<name>A0A6B1G239_9CHLR</name>
<dbReference type="SUPFAM" id="SSF50939">
    <property type="entry name" value="Sialidases"/>
    <property type="match status" value="1"/>
</dbReference>
<dbReference type="PANTHER" id="PTHR43752:SF2">
    <property type="entry name" value="BNR_ASP-BOX REPEAT FAMILY PROTEIN"/>
    <property type="match status" value="1"/>
</dbReference>
<evidence type="ECO:0000259" key="1">
    <source>
        <dbReference type="Pfam" id="PF13088"/>
    </source>
</evidence>
<accession>A0A6B1G239</accession>
<reference evidence="2" key="1">
    <citation type="submission" date="2019-09" db="EMBL/GenBank/DDBJ databases">
        <title>Characterisation of the sponge microbiome using genome-centric metagenomics.</title>
        <authorList>
            <person name="Engelberts J.P."/>
            <person name="Robbins S.J."/>
            <person name="De Goeij J.M."/>
            <person name="Aranda M."/>
            <person name="Bell S.C."/>
            <person name="Webster N.S."/>
        </authorList>
    </citation>
    <scope>NUCLEOTIDE SEQUENCE</scope>
    <source>
        <strain evidence="2">SB0675_bin_29</strain>
    </source>
</reference>
<organism evidence="2">
    <name type="scientific">Caldilineaceae bacterium SB0675_bin_29</name>
    <dbReference type="NCBI Taxonomy" id="2605266"/>
    <lineage>
        <taxon>Bacteria</taxon>
        <taxon>Bacillati</taxon>
        <taxon>Chloroflexota</taxon>
        <taxon>Caldilineae</taxon>
        <taxon>Caldilineales</taxon>
        <taxon>Caldilineaceae</taxon>
    </lineage>
</organism>
<dbReference type="EMBL" id="VYDA01000008">
    <property type="protein sequence ID" value="MYH60244.1"/>
    <property type="molecule type" value="Genomic_DNA"/>
</dbReference>
<dbReference type="Pfam" id="PF13088">
    <property type="entry name" value="BNR_2"/>
    <property type="match status" value="1"/>
</dbReference>
<proteinExistence type="predicted"/>
<sequence>MASEPVLDIRSLPGTRETLAYQDGGLFPVLALTSDRVAVAALRGGAGHIGREGRMEILRSLDGGLTWTPPNLIADSEDDDRNPAFGISPHGTLILLYHRQHNYDADGNYQGRTQVADRRPVVIMATRSLDGGLTWEEPYPLSIDALPSGSPYGKIVSLADGTLLAPIYNSQAWEDERSGQSFDSSYLVRSHDDGLTWEEPSLIAHHKNETALIALPGGDLLAVMRDDGVQGLHSAHSHDGGFTWSDPIQITQARQHPADLVLLSNGDILLTYGTRNPPYRIEGRISRDRGRSWLDSLLTFSGHLYGYTTEESRRTDLGYPSSVVRGNGQGVTMYYYNPSMRQASDSRQAEDNPLYSHQNYCAVAVTWREEELISAVARTTSRQ</sequence>
<protein>
    <submittedName>
        <fullName evidence="2">Exo-alpha-sialidase</fullName>
    </submittedName>
</protein>
<comment type="caution">
    <text evidence="2">The sequence shown here is derived from an EMBL/GenBank/DDBJ whole genome shotgun (WGS) entry which is preliminary data.</text>
</comment>
<dbReference type="Gene3D" id="2.120.10.10">
    <property type="match status" value="1"/>
</dbReference>
<dbReference type="CDD" id="cd15482">
    <property type="entry name" value="Sialidase_non-viral"/>
    <property type="match status" value="1"/>
</dbReference>
<dbReference type="InterPro" id="IPR011040">
    <property type="entry name" value="Sialidase"/>
</dbReference>
<gene>
    <name evidence="2" type="ORF">F4148_00215</name>
</gene>
<dbReference type="AlphaFoldDB" id="A0A6B1G239"/>
<feature type="domain" description="Sialidase" evidence="1">
    <location>
        <begin position="55"/>
        <end position="329"/>
    </location>
</feature>